<dbReference type="RefSeq" id="WP_157058794.1">
    <property type="nucleotide sequence ID" value="NZ_CP006867.1"/>
</dbReference>
<evidence type="ECO:0000313" key="1">
    <source>
        <dbReference type="EMBL" id="ALU12724.1"/>
    </source>
</evidence>
<dbReference type="KEGG" id="iis:EYM_06800"/>
<sequence>MKSYMCKGKRVLFTENYVLLDIYRKLPPEECTKLSETLLESEKVKVLLDRRGEYAIKVLFTPAGCEEFYALLPRQGEPSPERAKEVLKKAYLDLYGIDLGDVECVEES</sequence>
<keyword evidence="2" id="KW-1185">Reference proteome</keyword>
<dbReference type="EMBL" id="CP006867">
    <property type="protein sequence ID" value="ALU12724.1"/>
    <property type="molecule type" value="Genomic_DNA"/>
</dbReference>
<protein>
    <submittedName>
        <fullName evidence="1">Uncharacterized protein</fullName>
    </submittedName>
</protein>
<reference evidence="1 2" key="1">
    <citation type="submission" date="2013-11" db="EMBL/GenBank/DDBJ databases">
        <title>Comparative genomics of Ignicoccus.</title>
        <authorList>
            <person name="Podar M."/>
        </authorList>
    </citation>
    <scope>NUCLEOTIDE SEQUENCE [LARGE SCALE GENOMIC DNA]</scope>
    <source>
        <strain evidence="1 2">DSM 13165</strain>
    </source>
</reference>
<dbReference type="GeneID" id="30680733"/>
<evidence type="ECO:0000313" key="2">
    <source>
        <dbReference type="Proteomes" id="UP000060778"/>
    </source>
</evidence>
<proteinExistence type="predicted"/>
<organism evidence="1 2">
    <name type="scientific">Ignicoccus islandicus DSM 13165</name>
    <dbReference type="NCBI Taxonomy" id="940295"/>
    <lineage>
        <taxon>Archaea</taxon>
        <taxon>Thermoproteota</taxon>
        <taxon>Thermoprotei</taxon>
        <taxon>Desulfurococcales</taxon>
        <taxon>Desulfurococcaceae</taxon>
        <taxon>Ignicoccus</taxon>
    </lineage>
</organism>
<dbReference type="STRING" id="940295.EYM_06800"/>
<dbReference type="AlphaFoldDB" id="A0A0U2U9N6"/>
<name>A0A0U2U9N6_9CREN</name>
<dbReference type="Proteomes" id="UP000060778">
    <property type="component" value="Chromosome"/>
</dbReference>
<gene>
    <name evidence="1" type="ORF">EYM_06800</name>
</gene>
<accession>A0A0U2U9N6</accession>